<name>A0A4D6GXD4_HALS9</name>
<evidence type="ECO:0000313" key="4">
    <source>
        <dbReference type="EMBL" id="QCC45796.1"/>
    </source>
</evidence>
<dbReference type="Pfam" id="PF00465">
    <property type="entry name" value="Fe-ADH"/>
    <property type="match status" value="1"/>
</dbReference>
<dbReference type="Proteomes" id="UP000323075">
    <property type="component" value="Unassembled WGS sequence"/>
</dbReference>
<dbReference type="GO" id="GO:0046872">
    <property type="term" value="F:metal ion binding"/>
    <property type="evidence" value="ECO:0007669"/>
    <property type="project" value="InterPro"/>
</dbReference>
<dbReference type="GO" id="GO:0004022">
    <property type="term" value="F:alcohol dehydrogenase (NAD+) activity"/>
    <property type="evidence" value="ECO:0007669"/>
    <property type="project" value="TreeGrafter"/>
</dbReference>
<dbReference type="GeneID" id="39855985"/>
<proteinExistence type="predicted"/>
<feature type="domain" description="Fe-containing alcohol dehydrogenase-like C-terminal" evidence="3">
    <location>
        <begin position="206"/>
        <end position="401"/>
    </location>
</feature>
<dbReference type="AlphaFoldDB" id="A0A4D6GXD4"/>
<keyword evidence="1 4" id="KW-0560">Oxidoreductase</keyword>
<sequence length="401" mass="40487">MPQSPAAFRFDYESPALRFGPDSVRDLDASLDAHDADTALVVTGSTVGTTPAVMDPVRDGLGDRLAGVFAETTGEKRLTTAFDAAERVAATDTDAIVAVGGGSSIDVATVAAALTGTTQSRAAVARTVRDTATVPIPDGALPPIVVVPTTLAGADISQGAGIAAHPDAGVVDDTHSAVADDRRLMPASVVADPVLAATTPRSVLAGSAMNGLNKGIETLYAATATPITDATASHGVGTLAAGLRALGTADPTPETMAPILRGLLLVEYGISRPDATTLSLTHAFGHALSRASPIQQGVAHAVVTPHVLAHLFDSTDGRRDRLAAALDVGDDPDPASAVIDAVTAVRDALGLPARLRDTDGPARSELQAVAAAAVADPFVDNAPDGVPLTRADATEILDAAW</sequence>
<organism evidence="4 6">
    <name type="scientific">Halobacterium salinarum (strain ATCC 33171 / DSM 3754 / JCM 8978 / NBRC 102687 / NCIMB 764 / 91-R6)</name>
    <dbReference type="NCBI Taxonomy" id="2597657"/>
    <lineage>
        <taxon>Archaea</taxon>
        <taxon>Methanobacteriati</taxon>
        <taxon>Methanobacteriota</taxon>
        <taxon>Stenosarchaea group</taxon>
        <taxon>Halobacteria</taxon>
        <taxon>Halobacteriales</taxon>
        <taxon>Halobacteriaceae</taxon>
        <taxon>Halobacterium</taxon>
    </lineage>
</organism>
<reference evidence="4" key="3">
    <citation type="journal article" name="MicrobiologyOpen">
        <title>Whole-genome comparison between the type strain of Halobacterium salinarum (DSM 3754(T)) and the laboratory strains R1 and NRC-1.</title>
        <authorList>
            <person name="Pfeiffer F."/>
            <person name="Losensky G."/>
            <person name="Marchfelder A."/>
            <person name="Habermann B."/>
            <person name="Dyall-Smith M."/>
        </authorList>
    </citation>
    <scope>NUCLEOTIDE SEQUENCE</scope>
    <source>
        <strain evidence="4">91-R6</strain>
    </source>
</reference>
<dbReference type="SUPFAM" id="SSF56796">
    <property type="entry name" value="Dehydroquinate synthase-like"/>
    <property type="match status" value="1"/>
</dbReference>
<dbReference type="EMBL" id="VRYN01000001">
    <property type="protein sequence ID" value="TYO82054.1"/>
    <property type="molecule type" value="Genomic_DNA"/>
</dbReference>
<dbReference type="EC" id="1.1.1.-" evidence="4"/>
<dbReference type="EMBL" id="CP038631">
    <property type="protein sequence ID" value="QCC45796.1"/>
    <property type="molecule type" value="Genomic_DNA"/>
</dbReference>
<feature type="domain" description="Alcohol dehydrogenase iron-type/glycerol dehydrogenase GldA" evidence="2">
    <location>
        <begin position="16"/>
        <end position="193"/>
    </location>
</feature>
<evidence type="ECO:0000313" key="7">
    <source>
        <dbReference type="Proteomes" id="UP000323075"/>
    </source>
</evidence>
<dbReference type="InterPro" id="IPR039697">
    <property type="entry name" value="Alcohol_dehydrogenase_Fe"/>
</dbReference>
<dbReference type="Gene3D" id="1.20.1090.10">
    <property type="entry name" value="Dehydroquinate synthase-like - alpha domain"/>
    <property type="match status" value="1"/>
</dbReference>
<evidence type="ECO:0000259" key="2">
    <source>
        <dbReference type="Pfam" id="PF00465"/>
    </source>
</evidence>
<dbReference type="PANTHER" id="PTHR11496">
    <property type="entry name" value="ALCOHOL DEHYDROGENASE"/>
    <property type="match status" value="1"/>
</dbReference>
<reference evidence="4 6" key="1">
    <citation type="journal article" date="2019" name="Microbiol. Resour. Announc.">
        <title>The Genome Sequence of the Halobacterium salinarum Type Strain Is Closely Related to That of Laboratory Strains NRC-1 and R1.</title>
        <authorList>
            <person name="Pfeiffer F."/>
            <person name="Marchfelder A."/>
            <person name="Habermann B."/>
            <person name="Dyall-Smith M.L."/>
        </authorList>
    </citation>
    <scope>NUCLEOTIDE SEQUENCE [LARGE SCALE GENOMIC DNA]</scope>
    <source>
        <strain evidence="4">91-R6</strain>
        <strain evidence="6">ATCC 33171 / DSM 3754 / JCM 8978 / NBRC 102687 / NCIMB 764 / 91-R6</strain>
    </source>
</reference>
<dbReference type="Gene3D" id="3.40.50.1970">
    <property type="match status" value="1"/>
</dbReference>
<dbReference type="InterPro" id="IPR056798">
    <property type="entry name" value="ADH_Fe_C"/>
</dbReference>
<dbReference type="RefSeq" id="WP_136361556.1">
    <property type="nucleotide sequence ID" value="NZ_VRYN01000001.1"/>
</dbReference>
<dbReference type="PANTHER" id="PTHR11496:SF83">
    <property type="entry name" value="HYDROXYACID-OXOACID TRANSHYDROGENASE, MITOCHONDRIAL"/>
    <property type="match status" value="1"/>
</dbReference>
<dbReference type="CDD" id="cd14866">
    <property type="entry name" value="Fe-ADH-like"/>
    <property type="match status" value="1"/>
</dbReference>
<accession>A0A4D6GXD4</accession>
<evidence type="ECO:0000313" key="6">
    <source>
        <dbReference type="Proteomes" id="UP000296216"/>
    </source>
</evidence>
<gene>
    <name evidence="5" type="ORF">APQ99_00571</name>
    <name evidence="4" type="ORF">HBSAL_10765</name>
</gene>
<dbReference type="Proteomes" id="UP000296216">
    <property type="component" value="Chromosome"/>
</dbReference>
<dbReference type="InterPro" id="IPR001670">
    <property type="entry name" value="ADH_Fe/GldA"/>
</dbReference>
<evidence type="ECO:0000313" key="5">
    <source>
        <dbReference type="EMBL" id="TYO82054.1"/>
    </source>
</evidence>
<protein>
    <submittedName>
        <fullName evidence="5">Alcohol dehydrogenase, class IV</fullName>
    </submittedName>
    <submittedName>
        <fullName evidence="4">Putative oxidoreductase (Iron-containing alcohol dehydrogenase family)</fullName>
        <ecNumber evidence="4">1.1.1.-</ecNumber>
    </submittedName>
</protein>
<evidence type="ECO:0000259" key="3">
    <source>
        <dbReference type="Pfam" id="PF25137"/>
    </source>
</evidence>
<reference evidence="5 7" key="2">
    <citation type="submission" date="2019-07" db="EMBL/GenBank/DDBJ databases">
        <title>Genomic Encyclopedia of Archaeal and Bacterial Type Strains, Phase II (KMG-II): from individual species to whole genera.</title>
        <authorList>
            <person name="Goeker M."/>
        </authorList>
    </citation>
    <scope>NUCLEOTIDE SEQUENCE [LARGE SCALE GENOMIC DNA]</scope>
    <source>
        <strain evidence="5 7">DSM 3754</strain>
    </source>
</reference>
<dbReference type="Pfam" id="PF25137">
    <property type="entry name" value="ADH_Fe_C"/>
    <property type="match status" value="1"/>
</dbReference>
<evidence type="ECO:0000256" key="1">
    <source>
        <dbReference type="ARBA" id="ARBA00023002"/>
    </source>
</evidence>